<dbReference type="AlphaFoldDB" id="A0A8J3Y9S7"/>
<comment type="caution">
    <text evidence="2">The sequence shown here is derived from an EMBL/GenBank/DDBJ whole genome shotgun (WGS) entry which is preliminary data.</text>
</comment>
<feature type="domain" description="HTH cro/C1-type" evidence="1">
    <location>
        <begin position="69"/>
        <end position="111"/>
    </location>
</feature>
<dbReference type="EMBL" id="BOOY01000025">
    <property type="protein sequence ID" value="GIJ03984.1"/>
    <property type="molecule type" value="Genomic_DNA"/>
</dbReference>
<sequence length="886" mass="92989">MGAALRVLCSVSGRRGRRPQGPEVRVSDETPAPARGLRDVVDVTDLALVLRHLRRREARLRGGAQRSYRDLAEQTGWSLGIIGGYLSGKILPPTDRFDELVRVLGATPQEMGELATARDRVEERRRRAVPAAAAAAPVPAQLPADAAGFVGRTSVLSHVDALTGADGGAVVPVLALTGAAGVGKTALAVRWAHRARSRFPDGQLFVNLRGYAPEPPLRPVDALGGILRALGVPAGQVPDDVHEAAGLYRTLLTGRRMLVLLDNARNPDQVRPLLPGAPGCAVVVTSRDQLLGLLARDGAHGIGLDVLTGAEAHALLLAALGEARVRAEPEAVAGLVRACGRLPLALRIAAANLLGRPHLAVADYLHRLTGADRLSGLEIDGDPETAVRRAFELSYRALPAAARRTFRLLGLAPGTDLAEAAVPALTGEDADAVAQAVELLHAAHLVSRPAPGRVALHDLLRCYAVERGDAESDPAERDAAAGRLYDWYEAHASAASQRLYPERLRLPATGRPAPAAFDSAGAALAWLEAERTPVLAAVRHAAELGRPEMTWRLADALRGYASQCLPTLSWVELSEAAIAAAEAAGDPYGRAAGHLSMAEARWRQGDYEAAAASYRALAEVSRAAGWLAGEAAAEGNLGTVCRLTGRLDDAVRHLSRSLLLNESGGRVAGQAAALGSLGVVYRERGDLPAAVEHLTRAQALFRAAGSVGGEAIAVDNLGETYLAQGRTGDARDSLDAALAAFRQVGSRVNEAIALRGLASAALAAGDPAGALRLAERAYQLSTETTDQRVEIDVLNTLGAVKAALGRDDAAGLHQRALRLARATGNRYPEAEALAGLAELHHRAGAPEAAAWARQALGLAERCGYRLIAARTRLLLEPLTEPEGSRP</sequence>
<accession>A0A8J3Y9S7</accession>
<dbReference type="Pfam" id="PF13424">
    <property type="entry name" value="TPR_12"/>
    <property type="match status" value="2"/>
</dbReference>
<gene>
    <name evidence="2" type="ORF">Sya03_33360</name>
</gene>
<evidence type="ECO:0000313" key="3">
    <source>
        <dbReference type="Proteomes" id="UP000652013"/>
    </source>
</evidence>
<keyword evidence="3" id="KW-1185">Reference proteome</keyword>
<proteinExistence type="predicted"/>
<dbReference type="InterPro" id="IPR001387">
    <property type="entry name" value="Cro/C1-type_HTH"/>
</dbReference>
<reference evidence="2" key="1">
    <citation type="submission" date="2021-01" db="EMBL/GenBank/DDBJ databases">
        <title>Whole genome shotgun sequence of Spirilliplanes yamanashiensis NBRC 15828.</title>
        <authorList>
            <person name="Komaki H."/>
            <person name="Tamura T."/>
        </authorList>
    </citation>
    <scope>NUCLEOTIDE SEQUENCE</scope>
    <source>
        <strain evidence="2">NBRC 15828</strain>
    </source>
</reference>
<dbReference type="PANTHER" id="PTHR47691:SF3">
    <property type="entry name" value="HTH-TYPE TRANSCRIPTIONAL REGULATOR RV0890C-RELATED"/>
    <property type="match status" value="1"/>
</dbReference>
<dbReference type="PRINTS" id="PR00364">
    <property type="entry name" value="DISEASERSIST"/>
</dbReference>
<organism evidence="2 3">
    <name type="scientific">Spirilliplanes yamanashiensis</name>
    <dbReference type="NCBI Taxonomy" id="42233"/>
    <lineage>
        <taxon>Bacteria</taxon>
        <taxon>Bacillati</taxon>
        <taxon>Actinomycetota</taxon>
        <taxon>Actinomycetes</taxon>
        <taxon>Micromonosporales</taxon>
        <taxon>Micromonosporaceae</taxon>
        <taxon>Spirilliplanes</taxon>
    </lineage>
</organism>
<dbReference type="PROSITE" id="PS50943">
    <property type="entry name" value="HTH_CROC1"/>
    <property type="match status" value="1"/>
</dbReference>
<dbReference type="SMART" id="SM00028">
    <property type="entry name" value="TPR"/>
    <property type="match status" value="6"/>
</dbReference>
<dbReference type="Gene3D" id="1.25.40.10">
    <property type="entry name" value="Tetratricopeptide repeat domain"/>
    <property type="match status" value="1"/>
</dbReference>
<dbReference type="CDD" id="cd00093">
    <property type="entry name" value="HTH_XRE"/>
    <property type="match status" value="1"/>
</dbReference>
<evidence type="ECO:0000259" key="1">
    <source>
        <dbReference type="PROSITE" id="PS50943"/>
    </source>
</evidence>
<protein>
    <recommendedName>
        <fullName evidence="1">HTH cro/C1-type domain-containing protein</fullName>
    </recommendedName>
</protein>
<evidence type="ECO:0000313" key="2">
    <source>
        <dbReference type="EMBL" id="GIJ03984.1"/>
    </source>
</evidence>
<dbReference type="SMART" id="SM00530">
    <property type="entry name" value="HTH_XRE"/>
    <property type="match status" value="1"/>
</dbReference>
<dbReference type="PANTHER" id="PTHR47691">
    <property type="entry name" value="REGULATOR-RELATED"/>
    <property type="match status" value="1"/>
</dbReference>
<dbReference type="InterPro" id="IPR027417">
    <property type="entry name" value="P-loop_NTPase"/>
</dbReference>
<dbReference type="SUPFAM" id="SSF52540">
    <property type="entry name" value="P-loop containing nucleoside triphosphate hydrolases"/>
    <property type="match status" value="1"/>
</dbReference>
<dbReference type="SUPFAM" id="SSF48452">
    <property type="entry name" value="TPR-like"/>
    <property type="match status" value="1"/>
</dbReference>
<name>A0A8J3Y9S7_9ACTN</name>
<dbReference type="InterPro" id="IPR011990">
    <property type="entry name" value="TPR-like_helical_dom_sf"/>
</dbReference>
<dbReference type="Proteomes" id="UP000652013">
    <property type="component" value="Unassembled WGS sequence"/>
</dbReference>
<dbReference type="InterPro" id="IPR019734">
    <property type="entry name" value="TPR_rpt"/>
</dbReference>
<dbReference type="GO" id="GO:0043531">
    <property type="term" value="F:ADP binding"/>
    <property type="evidence" value="ECO:0007669"/>
    <property type="project" value="InterPro"/>
</dbReference>
<dbReference type="Gene3D" id="3.40.50.300">
    <property type="entry name" value="P-loop containing nucleotide triphosphate hydrolases"/>
    <property type="match status" value="1"/>
</dbReference>